<evidence type="ECO:0000313" key="1">
    <source>
        <dbReference type="EMBL" id="GBG22808.1"/>
    </source>
</evidence>
<accession>A0A2R5FZB2</accession>
<dbReference type="RefSeq" id="WP_109012851.1">
    <property type="nucleotide sequence ID" value="NZ_BDUD01000002.1"/>
</dbReference>
<comment type="caution">
    <text evidence="1">The sequence shown here is derived from an EMBL/GenBank/DDBJ whole genome shotgun (WGS) entry which is preliminary data.</text>
</comment>
<sequence length="177" mass="20560">MNVNAFESLITINLGFKELIKTMIELIEKRSEKNKKQFVDDLQRDLQEVSFHKIKDILKKIINEGEISVPSRSKLIDWYTNTADSLEAAISKLEDYYIPSTSNDSKTGRSQRVSLPREWNAIQTFSNLKFGKQKLREDVQNYITTGATRFCEVLKSGTYIACFRMRSQLKNQILLRI</sequence>
<name>A0A2R5FZB2_NOSCO</name>
<dbReference type="Proteomes" id="UP000245124">
    <property type="component" value="Unassembled WGS sequence"/>
</dbReference>
<proteinExistence type="predicted"/>
<protein>
    <submittedName>
        <fullName evidence="1">Uncharacterized protein</fullName>
    </submittedName>
</protein>
<dbReference type="EMBL" id="BDUD01000002">
    <property type="protein sequence ID" value="GBG22808.1"/>
    <property type="molecule type" value="Genomic_DNA"/>
</dbReference>
<dbReference type="AlphaFoldDB" id="A0A2R5FZB2"/>
<reference evidence="1 2" key="1">
    <citation type="submission" date="2017-06" db="EMBL/GenBank/DDBJ databases">
        <title>Genome sequencing of cyanobaciteial culture collection at National Institute for Environmental Studies (NIES).</title>
        <authorList>
            <person name="Hirose Y."/>
            <person name="Shimura Y."/>
            <person name="Fujisawa T."/>
            <person name="Nakamura Y."/>
            <person name="Kawachi M."/>
        </authorList>
    </citation>
    <scope>NUCLEOTIDE SEQUENCE [LARGE SCALE GENOMIC DNA]</scope>
    <source>
        <strain evidence="1 2">NIES-4072</strain>
    </source>
</reference>
<organism evidence="1 2">
    <name type="scientific">Nostoc commune NIES-4072</name>
    <dbReference type="NCBI Taxonomy" id="2005467"/>
    <lineage>
        <taxon>Bacteria</taxon>
        <taxon>Bacillati</taxon>
        <taxon>Cyanobacteriota</taxon>
        <taxon>Cyanophyceae</taxon>
        <taxon>Nostocales</taxon>
        <taxon>Nostocaceae</taxon>
        <taxon>Nostoc</taxon>
    </lineage>
</organism>
<keyword evidence="2" id="KW-1185">Reference proteome</keyword>
<evidence type="ECO:0000313" key="2">
    <source>
        <dbReference type="Proteomes" id="UP000245124"/>
    </source>
</evidence>
<gene>
    <name evidence="1" type="ORF">NIES4072_65200</name>
</gene>